<proteinExistence type="predicted"/>
<sequence length="104" mass="11030">MSLSLSMSMSMSSHVLSCPILSCPVLPPIAAQRPRPWISRLKSVPLSSAGLSVVFFLRLTNPRTVPHSLHPRALTGDHDALQVGSPCPAPTATATATATVEQFQ</sequence>
<keyword evidence="1" id="KW-0732">Signal</keyword>
<comment type="caution">
    <text evidence="2">The sequence shown here is derived from an EMBL/GenBank/DDBJ whole genome shotgun (WGS) entry which is preliminary data.</text>
</comment>
<feature type="chain" id="PRO_5046265065" evidence="1">
    <location>
        <begin position="18"/>
        <end position="104"/>
    </location>
</feature>
<dbReference type="Proteomes" id="UP001365128">
    <property type="component" value="Unassembled WGS sequence"/>
</dbReference>
<evidence type="ECO:0000313" key="3">
    <source>
        <dbReference type="Proteomes" id="UP001365128"/>
    </source>
</evidence>
<dbReference type="EMBL" id="JBBPDW010000006">
    <property type="protein sequence ID" value="KAK7551720.1"/>
    <property type="molecule type" value="Genomic_DNA"/>
</dbReference>
<gene>
    <name evidence="2" type="ORF">IWX46DRAFT_593259</name>
</gene>
<reference evidence="2 3" key="1">
    <citation type="submission" date="2024-04" db="EMBL/GenBank/DDBJ databases">
        <title>Phyllosticta paracitricarpa is synonymous to the EU quarantine fungus P. citricarpa based on phylogenomic analyses.</title>
        <authorList>
            <consortium name="Lawrence Berkeley National Laboratory"/>
            <person name="Van Ingen-Buijs V.A."/>
            <person name="Van Westerhoven A.C."/>
            <person name="Haridas S."/>
            <person name="Skiadas P."/>
            <person name="Martin F."/>
            <person name="Groenewald J.Z."/>
            <person name="Crous P.W."/>
            <person name="Seidl M.F."/>
        </authorList>
    </citation>
    <scope>NUCLEOTIDE SEQUENCE [LARGE SCALE GENOMIC DNA]</scope>
    <source>
        <strain evidence="2 3">CBS 122670</strain>
    </source>
</reference>
<evidence type="ECO:0000313" key="2">
    <source>
        <dbReference type="EMBL" id="KAK7551720.1"/>
    </source>
</evidence>
<keyword evidence="3" id="KW-1185">Reference proteome</keyword>
<feature type="signal peptide" evidence="1">
    <location>
        <begin position="1"/>
        <end position="17"/>
    </location>
</feature>
<protein>
    <submittedName>
        <fullName evidence="2">Uncharacterized protein</fullName>
    </submittedName>
</protein>
<evidence type="ECO:0000256" key="1">
    <source>
        <dbReference type="SAM" id="SignalP"/>
    </source>
</evidence>
<accession>A0ABR1MKJ9</accession>
<name>A0ABR1MKJ9_9PEZI</name>
<organism evidence="2 3">
    <name type="scientific">Phyllosticta citricarpa</name>
    <dbReference type="NCBI Taxonomy" id="55181"/>
    <lineage>
        <taxon>Eukaryota</taxon>
        <taxon>Fungi</taxon>
        <taxon>Dikarya</taxon>
        <taxon>Ascomycota</taxon>
        <taxon>Pezizomycotina</taxon>
        <taxon>Dothideomycetes</taxon>
        <taxon>Dothideomycetes incertae sedis</taxon>
        <taxon>Botryosphaeriales</taxon>
        <taxon>Phyllostictaceae</taxon>
        <taxon>Phyllosticta</taxon>
    </lineage>
</organism>